<organism evidence="1">
    <name type="scientific">marine sediment metagenome</name>
    <dbReference type="NCBI Taxonomy" id="412755"/>
    <lineage>
        <taxon>unclassified sequences</taxon>
        <taxon>metagenomes</taxon>
        <taxon>ecological metagenomes</taxon>
    </lineage>
</organism>
<comment type="caution">
    <text evidence="1">The sequence shown here is derived from an EMBL/GenBank/DDBJ whole genome shotgun (WGS) entry which is preliminary data.</text>
</comment>
<gene>
    <name evidence="1" type="ORF">S01H4_37842</name>
</gene>
<sequence length="88" mass="9777">MDQLFKFGMGDRVKDIISGFNGIVVTRIEYFNGCKRYSVLAKKLEAGKPIEEWIDEAQLGLVQEAKAQKVVREKDPGGPGNIPTLKVP</sequence>
<proteinExistence type="predicted"/>
<accession>X1C712</accession>
<name>X1C712_9ZZZZ</name>
<protein>
    <submittedName>
        <fullName evidence="1">Uncharacterized protein</fullName>
    </submittedName>
</protein>
<evidence type="ECO:0000313" key="1">
    <source>
        <dbReference type="EMBL" id="GAH03167.1"/>
    </source>
</evidence>
<dbReference type="EMBL" id="BART01020356">
    <property type="protein sequence ID" value="GAH03167.1"/>
    <property type="molecule type" value="Genomic_DNA"/>
</dbReference>
<dbReference type="AlphaFoldDB" id="X1C712"/>
<reference evidence="1" key="1">
    <citation type="journal article" date="2014" name="Front. Microbiol.">
        <title>High frequency of phylogenetically diverse reductive dehalogenase-homologous genes in deep subseafloor sedimentary metagenomes.</title>
        <authorList>
            <person name="Kawai M."/>
            <person name="Futagami T."/>
            <person name="Toyoda A."/>
            <person name="Takaki Y."/>
            <person name="Nishi S."/>
            <person name="Hori S."/>
            <person name="Arai W."/>
            <person name="Tsubouchi T."/>
            <person name="Morono Y."/>
            <person name="Uchiyama I."/>
            <person name="Ito T."/>
            <person name="Fujiyama A."/>
            <person name="Inagaki F."/>
            <person name="Takami H."/>
        </authorList>
    </citation>
    <scope>NUCLEOTIDE SEQUENCE</scope>
    <source>
        <strain evidence="1">Expedition CK06-06</strain>
    </source>
</reference>